<evidence type="ECO:0000313" key="1">
    <source>
        <dbReference type="EMBL" id="GEB35757.1"/>
    </source>
</evidence>
<dbReference type="EMBL" id="BJMH01000053">
    <property type="protein sequence ID" value="GEB35757.1"/>
    <property type="molecule type" value="Genomic_DNA"/>
</dbReference>
<organism evidence="1 2">
    <name type="scientific">Brevibacillus parabrevis</name>
    <dbReference type="NCBI Taxonomy" id="54914"/>
    <lineage>
        <taxon>Bacteria</taxon>
        <taxon>Bacillati</taxon>
        <taxon>Bacillota</taxon>
        <taxon>Bacilli</taxon>
        <taxon>Bacillales</taxon>
        <taxon>Paenibacillaceae</taxon>
        <taxon>Brevibacillus</taxon>
    </lineage>
</organism>
<comment type="caution">
    <text evidence="1">The sequence shown here is derived from an EMBL/GenBank/DDBJ whole genome shotgun (WGS) entry which is preliminary data.</text>
</comment>
<evidence type="ECO:0000313" key="2">
    <source>
        <dbReference type="Proteomes" id="UP000316882"/>
    </source>
</evidence>
<reference evidence="1 2" key="1">
    <citation type="submission" date="2019-06" db="EMBL/GenBank/DDBJ databases">
        <title>Whole genome shotgun sequence of Brevibacillus parabrevis NBRC 12334.</title>
        <authorList>
            <person name="Hosoyama A."/>
            <person name="Uohara A."/>
            <person name="Ohji S."/>
            <person name="Ichikawa N."/>
        </authorList>
    </citation>
    <scope>NUCLEOTIDE SEQUENCE [LARGE SCALE GENOMIC DNA]</scope>
    <source>
        <strain evidence="1 2">NBRC 12334</strain>
    </source>
</reference>
<keyword evidence="2" id="KW-1185">Reference proteome</keyword>
<sequence>MLENLLRALSAGIFGEEYSYVVRGATAKCSQGTDPGVLNLPTCHGVYSRGKPVMNVADHASGANIGCFGFCKLTGSQCVPQTPEKWTDGKEDVLVDNEPALLSKSRLVCTASGIITIDKDGQD</sequence>
<dbReference type="AlphaFoldDB" id="A0A4Y3PRF3"/>
<proteinExistence type="predicted"/>
<name>A0A4Y3PRF3_BREPA</name>
<dbReference type="GeneID" id="87611868"/>
<gene>
    <name evidence="1" type="ORF">BPA01_53370</name>
</gene>
<dbReference type="Proteomes" id="UP000316882">
    <property type="component" value="Unassembled WGS sequence"/>
</dbReference>
<dbReference type="InterPro" id="IPR025460">
    <property type="entry name" value="DUF4280"/>
</dbReference>
<dbReference type="Pfam" id="PF14107">
    <property type="entry name" value="DUF4280"/>
    <property type="match status" value="1"/>
</dbReference>
<protein>
    <recommendedName>
        <fullName evidence="3">DUF4280 domain-containing protein</fullName>
    </recommendedName>
</protein>
<dbReference type="RefSeq" id="WP_122965909.1">
    <property type="nucleotide sequence ID" value="NZ_BJMH01000053.1"/>
</dbReference>
<accession>A0A4Y3PRF3</accession>
<evidence type="ECO:0008006" key="3">
    <source>
        <dbReference type="Google" id="ProtNLM"/>
    </source>
</evidence>